<dbReference type="GO" id="GO:0006281">
    <property type="term" value="P:DNA repair"/>
    <property type="evidence" value="ECO:0007669"/>
    <property type="project" value="UniProtKB-KW"/>
</dbReference>
<dbReference type="GO" id="GO:0005524">
    <property type="term" value="F:ATP binding"/>
    <property type="evidence" value="ECO:0007669"/>
    <property type="project" value="UniProtKB-KW"/>
</dbReference>
<reference evidence="15" key="1">
    <citation type="submission" date="2018-10" db="EMBL/GenBank/DDBJ databases">
        <title>Transcriptome assembly of Aceria tosichella (Wheat curl mite) Type 2.</title>
        <authorList>
            <person name="Scully E.D."/>
            <person name="Geib S.M."/>
            <person name="Palmer N.A."/>
            <person name="Gupta A.K."/>
            <person name="Sarath G."/>
            <person name="Tatineni S."/>
        </authorList>
    </citation>
    <scope>NUCLEOTIDE SEQUENCE</scope>
    <source>
        <strain evidence="15">LincolnNE</strain>
    </source>
</reference>
<evidence type="ECO:0000256" key="3">
    <source>
        <dbReference type="ARBA" id="ARBA00022741"/>
    </source>
</evidence>
<dbReference type="GO" id="GO:0003678">
    <property type="term" value="F:DNA helicase activity"/>
    <property type="evidence" value="ECO:0007669"/>
    <property type="project" value="InterPro"/>
</dbReference>
<evidence type="ECO:0000256" key="9">
    <source>
        <dbReference type="ARBA" id="ARBA00023014"/>
    </source>
</evidence>
<evidence type="ECO:0000256" key="7">
    <source>
        <dbReference type="ARBA" id="ARBA00022840"/>
    </source>
</evidence>
<evidence type="ECO:0000256" key="2">
    <source>
        <dbReference type="ARBA" id="ARBA00022723"/>
    </source>
</evidence>
<feature type="domain" description="Helicase ATP-binding" evidence="14">
    <location>
        <begin position="7"/>
        <end position="290"/>
    </location>
</feature>
<evidence type="ECO:0000256" key="8">
    <source>
        <dbReference type="ARBA" id="ARBA00023004"/>
    </source>
</evidence>
<dbReference type="GO" id="GO:0003677">
    <property type="term" value="F:DNA binding"/>
    <property type="evidence" value="ECO:0007669"/>
    <property type="project" value="UniProtKB-KW"/>
</dbReference>
<dbReference type="AlphaFoldDB" id="A0A6G1SFY1"/>
<evidence type="ECO:0000313" key="15">
    <source>
        <dbReference type="EMBL" id="MDE49446.1"/>
    </source>
</evidence>
<evidence type="ECO:0000256" key="13">
    <source>
        <dbReference type="SAM" id="MobiDB-lite"/>
    </source>
</evidence>
<dbReference type="InterPro" id="IPR014001">
    <property type="entry name" value="Helicase_ATP-bd"/>
</dbReference>
<dbReference type="SMART" id="SM00491">
    <property type="entry name" value="HELICc2"/>
    <property type="match status" value="1"/>
</dbReference>
<keyword evidence="6 15" id="KW-0347">Helicase</keyword>
<dbReference type="InterPro" id="IPR006554">
    <property type="entry name" value="Helicase-like_DEXD_c2"/>
</dbReference>
<dbReference type="Pfam" id="PF06733">
    <property type="entry name" value="DEAD_2"/>
    <property type="match status" value="1"/>
</dbReference>
<evidence type="ECO:0000256" key="6">
    <source>
        <dbReference type="ARBA" id="ARBA00022806"/>
    </source>
</evidence>
<keyword evidence="12" id="KW-0413">Isomerase</keyword>
<dbReference type="SUPFAM" id="SSF52540">
    <property type="entry name" value="P-loop containing nucleoside triphosphate hydrolases"/>
    <property type="match status" value="1"/>
</dbReference>
<dbReference type="InterPro" id="IPR014013">
    <property type="entry name" value="Helic_SF1/SF2_ATP-bd_DinG/Rad3"/>
</dbReference>
<dbReference type="PANTHER" id="PTHR11472">
    <property type="entry name" value="DNA REPAIR DEAD HELICASE RAD3/XP-D SUBFAMILY MEMBER"/>
    <property type="match status" value="1"/>
</dbReference>
<dbReference type="InterPro" id="IPR010614">
    <property type="entry name" value="RAD3-like_helicase_DEAD"/>
</dbReference>
<keyword evidence="1" id="KW-0004">4Fe-4S</keyword>
<evidence type="ECO:0000256" key="12">
    <source>
        <dbReference type="ARBA" id="ARBA00023235"/>
    </source>
</evidence>
<keyword evidence="8" id="KW-0408">Iron</keyword>
<dbReference type="GO" id="GO:0051539">
    <property type="term" value="F:4 iron, 4 sulfur cluster binding"/>
    <property type="evidence" value="ECO:0007669"/>
    <property type="project" value="UniProtKB-KW"/>
</dbReference>
<evidence type="ECO:0000256" key="10">
    <source>
        <dbReference type="ARBA" id="ARBA00023125"/>
    </source>
</evidence>
<dbReference type="GO" id="GO:0016818">
    <property type="term" value="F:hydrolase activity, acting on acid anhydrides, in phosphorus-containing anhydrides"/>
    <property type="evidence" value="ECO:0007669"/>
    <property type="project" value="InterPro"/>
</dbReference>
<evidence type="ECO:0000256" key="4">
    <source>
        <dbReference type="ARBA" id="ARBA00022763"/>
    </source>
</evidence>
<dbReference type="Pfam" id="PF13307">
    <property type="entry name" value="Helicase_C_2"/>
    <property type="match status" value="1"/>
</dbReference>
<dbReference type="SMART" id="SM00487">
    <property type="entry name" value="DEXDc"/>
    <property type="match status" value="1"/>
</dbReference>
<keyword evidence="5" id="KW-0378">Hydrolase</keyword>
<dbReference type="InterPro" id="IPR027417">
    <property type="entry name" value="P-loop_NTPase"/>
</dbReference>
<sequence>MPSYCAHGVPTEWPFKPYDQQLEYCKHVIEAIQNKKNAILESPTGTGKTLSLLISSLAWQQSTTEAGLIYYLSRTHIQLSQAAKEMKKTAYSRVPAAVLASRKHLCLNNEVKEQSQGNDASMNRACQNAIAKNSCVYFTNYEDKLKARLDFNKVHDIEDLHSFGRANQCCPFYASKKIAETQAAIVFMPYNYVLDLSVRKSTQLKLDKSVLIVDEGHNIESSLKDSASAKISLNFLKIIQECCEKLPHKLSEAMMRDVHGLSRRKTSVLDDVPAKEPTKKKKAEENKPSMIEELSEKLTTDKLQQVSKCARVLMNCQDLLKTDKGRYLETKCDIDVVMAKLEEAGVSFSTSDMIIDTLENMATFWSIIGVVNPQVISRYIAATSSLGHFISLVYPPGTMTKPKFDSHVASLKKNYSAYMLVETEKGSVLRESNKLINWDMNLWCLNPGIGMKRVIDDSCIVGPRSIIITSGTLAPIDAMKRDLEKDFSIIKEFGHLIKDNQMKITIISHSPNNYKLDTTFKNTLLSHCLSAIGETLSSLLSVLPFGTLVFFPSYRLMNAVIRHCDGQRFWNSMSKCTTVFQEKQDQASFLDDMMKFKKIVDSKGRAVFIGVCRGKLSEGTNLERNHCRSVIIVGLPYPNRYEAQVKETLEFHKKKGDPNGERWYTCQMRRALGQAIGRVIRSKDDFGMVFLCDPRFTVFKTLVSSWIQKYYPNYATTDFKQIAQDIKDFFAGHDIDISASTLAKATGSYESSAFEFDHSVRRVNKNQPAASAAKQTTQTQEITGTIRTLDERRAAMVAQYTVDRETYNRIKLQEDQEKAEATATKKPRTDVEVIETIFTTDNRTSTTQPGSQSGKLECWVCSNEPKQPHIINCKCARVGCLSCLKGLNNKSCGKCGTKLKLKQFRPKLFNIFKKPIPSLPSKT</sequence>
<dbReference type="EMBL" id="GGYP01004675">
    <property type="protein sequence ID" value="MDE49446.1"/>
    <property type="molecule type" value="Transcribed_RNA"/>
</dbReference>
<feature type="compositionally biased region" description="Basic and acidic residues" evidence="13">
    <location>
        <begin position="272"/>
        <end position="287"/>
    </location>
</feature>
<keyword evidence="2" id="KW-0479">Metal-binding</keyword>
<name>A0A6G1SFY1_9ACAR</name>
<keyword evidence="11" id="KW-0234">DNA repair</keyword>
<dbReference type="SMART" id="SM00488">
    <property type="entry name" value="DEXDc2"/>
    <property type="match status" value="1"/>
</dbReference>
<keyword evidence="7" id="KW-0067">ATP-binding</keyword>
<evidence type="ECO:0000256" key="5">
    <source>
        <dbReference type="ARBA" id="ARBA00022801"/>
    </source>
</evidence>
<dbReference type="PANTHER" id="PTHR11472:SF34">
    <property type="entry name" value="REGULATOR OF TELOMERE ELONGATION HELICASE 1"/>
    <property type="match status" value="1"/>
</dbReference>
<evidence type="ECO:0000256" key="11">
    <source>
        <dbReference type="ARBA" id="ARBA00023204"/>
    </source>
</evidence>
<protein>
    <submittedName>
        <fullName evidence="15">Regulator of telomere elongation helicase 1</fullName>
    </submittedName>
</protein>
<organism evidence="15">
    <name type="scientific">Aceria tosichella</name>
    <name type="common">wheat curl mite</name>
    <dbReference type="NCBI Taxonomy" id="561515"/>
    <lineage>
        <taxon>Eukaryota</taxon>
        <taxon>Metazoa</taxon>
        <taxon>Ecdysozoa</taxon>
        <taxon>Arthropoda</taxon>
        <taxon>Chelicerata</taxon>
        <taxon>Arachnida</taxon>
        <taxon>Acari</taxon>
        <taxon>Acariformes</taxon>
        <taxon>Trombidiformes</taxon>
        <taxon>Prostigmata</taxon>
        <taxon>Eupodina</taxon>
        <taxon>Eriophyoidea</taxon>
        <taxon>Eriophyidae</taxon>
        <taxon>Eriophyinae</taxon>
        <taxon>Aceriini</taxon>
        <taxon>Aceria</taxon>
    </lineage>
</organism>
<feature type="region of interest" description="Disordered" evidence="13">
    <location>
        <begin position="266"/>
        <end position="289"/>
    </location>
</feature>
<evidence type="ECO:0000259" key="14">
    <source>
        <dbReference type="PROSITE" id="PS51193"/>
    </source>
</evidence>
<keyword evidence="9" id="KW-0411">Iron-sulfur</keyword>
<keyword evidence="10" id="KW-0238">DNA-binding</keyword>
<evidence type="ECO:0000256" key="1">
    <source>
        <dbReference type="ARBA" id="ARBA00022485"/>
    </source>
</evidence>
<gene>
    <name evidence="15" type="ORF">g.20954</name>
</gene>
<proteinExistence type="predicted"/>
<accession>A0A6G1SFY1</accession>
<dbReference type="GO" id="GO:0046872">
    <property type="term" value="F:metal ion binding"/>
    <property type="evidence" value="ECO:0007669"/>
    <property type="project" value="UniProtKB-KW"/>
</dbReference>
<dbReference type="PROSITE" id="PS51193">
    <property type="entry name" value="HELICASE_ATP_BIND_2"/>
    <property type="match status" value="1"/>
</dbReference>
<dbReference type="InterPro" id="IPR006555">
    <property type="entry name" value="ATP-dep_Helicase_C"/>
</dbReference>
<dbReference type="InterPro" id="IPR045028">
    <property type="entry name" value="DinG/Rad3-like"/>
</dbReference>
<keyword evidence="3" id="KW-0547">Nucleotide-binding</keyword>
<keyword evidence="4" id="KW-0227">DNA damage</keyword>
<dbReference type="Gene3D" id="3.40.50.300">
    <property type="entry name" value="P-loop containing nucleotide triphosphate hydrolases"/>
    <property type="match status" value="2"/>
</dbReference>